<proteinExistence type="predicted"/>
<accession>A0ABR2QDA6</accession>
<sequence>MRESSKGKGTNLVSEDSVKTMESNLQETNGDNDQVELESPDQVPENQAPGVNDYMALDRPDQVQIPVVNDEVESS</sequence>
<feature type="region of interest" description="Disordered" evidence="1">
    <location>
        <begin position="1"/>
        <end position="53"/>
    </location>
</feature>
<gene>
    <name evidence="2" type="ORF">V6N11_084052</name>
</gene>
<evidence type="ECO:0000313" key="2">
    <source>
        <dbReference type="EMBL" id="KAK8998666.1"/>
    </source>
</evidence>
<keyword evidence="3" id="KW-1185">Reference proteome</keyword>
<reference evidence="2 3" key="1">
    <citation type="journal article" date="2024" name="G3 (Bethesda)">
        <title>Genome assembly of Hibiscus sabdariffa L. provides insights into metabolisms of medicinal natural products.</title>
        <authorList>
            <person name="Kim T."/>
        </authorList>
    </citation>
    <scope>NUCLEOTIDE SEQUENCE [LARGE SCALE GENOMIC DNA]</scope>
    <source>
        <strain evidence="2">TK-2024</strain>
        <tissue evidence="2">Old leaves</tissue>
    </source>
</reference>
<name>A0ABR2QDA6_9ROSI</name>
<organism evidence="2 3">
    <name type="scientific">Hibiscus sabdariffa</name>
    <name type="common">roselle</name>
    <dbReference type="NCBI Taxonomy" id="183260"/>
    <lineage>
        <taxon>Eukaryota</taxon>
        <taxon>Viridiplantae</taxon>
        <taxon>Streptophyta</taxon>
        <taxon>Embryophyta</taxon>
        <taxon>Tracheophyta</taxon>
        <taxon>Spermatophyta</taxon>
        <taxon>Magnoliopsida</taxon>
        <taxon>eudicotyledons</taxon>
        <taxon>Gunneridae</taxon>
        <taxon>Pentapetalae</taxon>
        <taxon>rosids</taxon>
        <taxon>malvids</taxon>
        <taxon>Malvales</taxon>
        <taxon>Malvaceae</taxon>
        <taxon>Malvoideae</taxon>
        <taxon>Hibiscus</taxon>
    </lineage>
</organism>
<protein>
    <submittedName>
        <fullName evidence="2">Uncharacterized protein</fullName>
    </submittedName>
</protein>
<evidence type="ECO:0000256" key="1">
    <source>
        <dbReference type="SAM" id="MobiDB-lite"/>
    </source>
</evidence>
<comment type="caution">
    <text evidence="2">The sequence shown here is derived from an EMBL/GenBank/DDBJ whole genome shotgun (WGS) entry which is preliminary data.</text>
</comment>
<dbReference type="Proteomes" id="UP001396334">
    <property type="component" value="Unassembled WGS sequence"/>
</dbReference>
<feature type="compositionally biased region" description="Polar residues" evidence="1">
    <location>
        <begin position="7"/>
        <end position="32"/>
    </location>
</feature>
<dbReference type="EMBL" id="JBBPBN010000041">
    <property type="protein sequence ID" value="KAK8998666.1"/>
    <property type="molecule type" value="Genomic_DNA"/>
</dbReference>
<evidence type="ECO:0000313" key="3">
    <source>
        <dbReference type="Proteomes" id="UP001396334"/>
    </source>
</evidence>